<organism evidence="1 2">
    <name type="scientific">Pristionchus pacificus</name>
    <name type="common">Parasitic nematode worm</name>
    <dbReference type="NCBI Taxonomy" id="54126"/>
    <lineage>
        <taxon>Eukaryota</taxon>
        <taxon>Metazoa</taxon>
        <taxon>Ecdysozoa</taxon>
        <taxon>Nematoda</taxon>
        <taxon>Chromadorea</taxon>
        <taxon>Rhabditida</taxon>
        <taxon>Rhabditina</taxon>
        <taxon>Diplogasteromorpha</taxon>
        <taxon>Diplogasteroidea</taxon>
        <taxon>Neodiplogasteridae</taxon>
        <taxon>Pristionchus</taxon>
    </lineage>
</organism>
<name>A0A2A6C214_PRIPA</name>
<evidence type="ECO:0000313" key="2">
    <source>
        <dbReference type="Proteomes" id="UP000005239"/>
    </source>
</evidence>
<proteinExistence type="predicted"/>
<dbReference type="Proteomes" id="UP000005239">
    <property type="component" value="Unassembled WGS sequence"/>
</dbReference>
<accession>A0A2A6C214</accession>
<dbReference type="AlphaFoldDB" id="A0A2A6C214"/>
<reference evidence="2" key="1">
    <citation type="journal article" date="2008" name="Nat. Genet.">
        <title>The Pristionchus pacificus genome provides a unique perspective on nematode lifestyle and parasitism.</title>
        <authorList>
            <person name="Dieterich C."/>
            <person name="Clifton S.W."/>
            <person name="Schuster L.N."/>
            <person name="Chinwalla A."/>
            <person name="Delehaunty K."/>
            <person name="Dinkelacker I."/>
            <person name="Fulton L."/>
            <person name="Fulton R."/>
            <person name="Godfrey J."/>
            <person name="Minx P."/>
            <person name="Mitreva M."/>
            <person name="Roeseler W."/>
            <person name="Tian H."/>
            <person name="Witte H."/>
            <person name="Yang S.P."/>
            <person name="Wilson R.K."/>
            <person name="Sommer R.J."/>
        </authorList>
    </citation>
    <scope>NUCLEOTIDE SEQUENCE [LARGE SCALE GENOMIC DNA]</scope>
    <source>
        <strain evidence="2">PS312</strain>
    </source>
</reference>
<sequence length="82" mass="8746">MGRKNHCRGLNSYGDEYSYDGVIHSSCGGINSFCSALRNTGGDVIIFVNKAKGLPGPMDMETRIENPGAMSGGWSLFSDPLS</sequence>
<reference evidence="1" key="2">
    <citation type="submission" date="2022-06" db="UniProtKB">
        <authorList>
            <consortium name="EnsemblMetazoa"/>
        </authorList>
    </citation>
    <scope>IDENTIFICATION</scope>
    <source>
        <strain evidence="1">PS312</strain>
    </source>
</reference>
<evidence type="ECO:0000313" key="1">
    <source>
        <dbReference type="EnsemblMetazoa" id="PPA40438.1"/>
    </source>
</evidence>
<keyword evidence="2" id="KW-1185">Reference proteome</keyword>
<gene>
    <name evidence="1" type="primary">WBGene00278807</name>
</gene>
<protein>
    <submittedName>
        <fullName evidence="1">Uncharacterized protein</fullName>
    </submittedName>
</protein>
<dbReference type="EnsemblMetazoa" id="PPA40438.1">
    <property type="protein sequence ID" value="PPA40438.1"/>
    <property type="gene ID" value="WBGene00278807"/>
</dbReference>
<accession>A0A8R1YVK6</accession>